<accession>A0A195D9D7</accession>
<evidence type="ECO:0000256" key="2">
    <source>
        <dbReference type="SAM" id="SignalP"/>
    </source>
</evidence>
<feature type="compositionally biased region" description="Low complexity" evidence="1">
    <location>
        <begin position="604"/>
        <end position="631"/>
    </location>
</feature>
<feature type="compositionally biased region" description="Polar residues" evidence="1">
    <location>
        <begin position="364"/>
        <end position="384"/>
    </location>
</feature>
<proteinExistence type="predicted"/>
<evidence type="ECO:0000313" key="3">
    <source>
        <dbReference type="EMBL" id="KYN09014.1"/>
    </source>
</evidence>
<feature type="region of interest" description="Disordered" evidence="1">
    <location>
        <begin position="604"/>
        <end position="638"/>
    </location>
</feature>
<protein>
    <submittedName>
        <fullName evidence="3">Uncharacterized protein</fullName>
    </submittedName>
</protein>
<dbReference type="OrthoDB" id="7700532at2759"/>
<feature type="region of interest" description="Disordered" evidence="1">
    <location>
        <begin position="1016"/>
        <end position="1038"/>
    </location>
</feature>
<dbReference type="STRING" id="471704.A0A195D9D7"/>
<feature type="signal peptide" evidence="2">
    <location>
        <begin position="1"/>
        <end position="21"/>
    </location>
</feature>
<feature type="compositionally biased region" description="Polar residues" evidence="1">
    <location>
        <begin position="1313"/>
        <end position="1336"/>
    </location>
</feature>
<dbReference type="EMBL" id="KQ981153">
    <property type="protein sequence ID" value="KYN09014.1"/>
    <property type="molecule type" value="Genomic_DNA"/>
</dbReference>
<dbReference type="KEGG" id="tcz:108770168"/>
<feature type="compositionally biased region" description="Basic and acidic residues" evidence="1">
    <location>
        <begin position="1114"/>
        <end position="1125"/>
    </location>
</feature>
<dbReference type="Proteomes" id="UP000078492">
    <property type="component" value="Unassembled WGS sequence"/>
</dbReference>
<feature type="region of interest" description="Disordered" evidence="1">
    <location>
        <begin position="454"/>
        <end position="488"/>
    </location>
</feature>
<feature type="region of interest" description="Disordered" evidence="1">
    <location>
        <begin position="1108"/>
        <end position="1127"/>
    </location>
</feature>
<organism evidence="3 4">
    <name type="scientific">Trachymyrmex cornetzi</name>
    <dbReference type="NCBI Taxonomy" id="471704"/>
    <lineage>
        <taxon>Eukaryota</taxon>
        <taxon>Metazoa</taxon>
        <taxon>Ecdysozoa</taxon>
        <taxon>Arthropoda</taxon>
        <taxon>Hexapoda</taxon>
        <taxon>Insecta</taxon>
        <taxon>Pterygota</taxon>
        <taxon>Neoptera</taxon>
        <taxon>Endopterygota</taxon>
        <taxon>Hymenoptera</taxon>
        <taxon>Apocrita</taxon>
        <taxon>Aculeata</taxon>
        <taxon>Formicoidea</taxon>
        <taxon>Formicidae</taxon>
        <taxon>Myrmicinae</taxon>
        <taxon>Trachymyrmex</taxon>
    </lineage>
</organism>
<feature type="region of interest" description="Disordered" evidence="1">
    <location>
        <begin position="364"/>
        <end position="398"/>
    </location>
</feature>
<reference evidence="3 4" key="1">
    <citation type="submission" date="2015-09" db="EMBL/GenBank/DDBJ databases">
        <title>Trachymyrmex cornetzi WGS genome.</title>
        <authorList>
            <person name="Nygaard S."/>
            <person name="Hu H."/>
            <person name="Boomsma J."/>
            <person name="Zhang G."/>
        </authorList>
    </citation>
    <scope>NUCLEOTIDE SEQUENCE [LARGE SCALE GENOMIC DNA]</scope>
    <source>
        <strain evidence="3">Tcor2-1</strain>
        <tissue evidence="3">Whole body</tissue>
    </source>
</reference>
<feature type="region of interest" description="Disordered" evidence="1">
    <location>
        <begin position="520"/>
        <end position="539"/>
    </location>
</feature>
<feature type="compositionally biased region" description="Polar residues" evidence="1">
    <location>
        <begin position="1016"/>
        <end position="1026"/>
    </location>
</feature>
<feature type="compositionally biased region" description="Polar residues" evidence="1">
    <location>
        <begin position="454"/>
        <end position="465"/>
    </location>
</feature>
<name>A0A195D9D7_9HYME</name>
<feature type="chain" id="PRO_5008270349" evidence="2">
    <location>
        <begin position="22"/>
        <end position="1531"/>
    </location>
</feature>
<feature type="compositionally biased region" description="Polar residues" evidence="1">
    <location>
        <begin position="1363"/>
        <end position="1388"/>
    </location>
</feature>
<gene>
    <name evidence="3" type="ORF">ALC57_18981</name>
</gene>
<evidence type="ECO:0000313" key="4">
    <source>
        <dbReference type="Proteomes" id="UP000078492"/>
    </source>
</evidence>
<feature type="compositionally biased region" description="Basic and acidic residues" evidence="1">
    <location>
        <begin position="1337"/>
        <end position="1349"/>
    </location>
</feature>
<sequence length="1531" mass="175535">MGRMAIGRIIVLSALVAQALSAPSGCVETCNFLQTNVRQTLGSYQDHANLVQGTTRLNDHDYVRPGNWTEHNQYNTDSGHGKVHEERGQYVEGSKRVRYYKKNFTSSYGTDNVHGVNAAELGELSGQHRYDSLHVPSNQHLDSQSAYDLGQTVTKETGYNRVHSQQTESLSTRLDSKSERLEDFGEYDGHSQVNQHVPDTNTHTIDTQHHAETVPDNWNRADSYRTDGGRGQVFEEEGQYVTGPKKVRYYKKNYTSSYSSGAPQSSVSSVKLDELHNEMQRNLQKDLDNFRRTFQVSSTGHTASTTHVGSTQEAVGIHDLQTAENNYRQHLGYGGVPSTGSVHHYTDQQQRETLTDVRQPYSYPTATANTYDTQSHRAYQSQETHTSRVHPVPQSSHSSLGYLQVPRDSFQTSYHNAHSSGHHLDDTRHTDVLGTHQSNVLQNQLLTENSQRVYNPHSSHVTSPSRHGETRRYEEHWSSSSHGGSVAPEQTIADHSRHGVGHAERAHYDRDAYNEHHGRYHTAQGYESRARTSGSSYDSAYRANSGQLVTGSLDLGHAAHGADCTEETHQQYQHETRYHRKYKREAYHGNAQEHQAIENEDFTQQNQEVGQESQQLKDLTQQSEQFTQQTQGSDDFTQQTSGKLELGQQTVDNQHLDDLKQQSEQFTQQTEGQLEFGQQTVDNPHLKDLTQQSEQFTQQTEGQLELGQQTVDNQHLDNLKQQSEQFTQQTEGQLEFGQETVDNPHLENLTQQQNEQFTQETQGHDHLRQQMSDKLEFGQQTVDSQHLTQQSEQLTQQTEGQLEFGQQTVDNPHLKDLTQQNEQFTQQIQGLDHLTQQTSGKLELGQQTVNNHHLDDLTQQSEQFTQQTEGQLEFGQQTVDNPHLKDLTQQDSDDFSQQTSGKLEYGQQTIDNNQHLEDLMQQNQQFTQQTQGSDDFTQQTSGKIIFGQQADDTQQLEQFTQRTARSDSLTQQTQLGKHEFGQQIDNQHLEDPLRQSEQFAQTLRSDDFTQQSVGKLEFGQQTQSINKPAKPKSQRLEEFNEQNQDFTQQTGGFYDFTQQMGHPEFGQLQQPKDSNHHLEDFTQQNEDLTQQTGGFDDFSQQTAGHLEYGQQREQQQRRSWPEHNTQRLKHYSQQNDWNTDDLSQQSHQYSAYNRNNKQLEWQLGQTNFERDFLQQTDQDQITNIKPAPKPKPRPRYQKHDSIPPRTDGTDTIIDDVFKPVEVNPEPDIDNFRGRIIESGSRATYPESNHHTSTALYSTQGNSVFDNQRENMDRLHWVHKSNDATVGLQWHYTYHPSDLTNVEGSHDNYYPRRNVNSMSQQTEDTQQSKPIDFNQQETQDKDRLENKHENSYISQSSSEHDEYNQQPGSFQQSEPSRFDDQFNQDSEQTARVIPLQRNEKAQLILEQEKRSVPTTEQTEDKPESRILQAYGGGPYDASRSDDFYIRIRPNPSATLPPIGGDDPWDIREKPREAIIPRSTVHNIQEYIPTTEVAGTTTEITQTTTQPSFWSRVGHKITNTYDKAKEKAKEIFG</sequence>
<feature type="region of interest" description="Disordered" evidence="1">
    <location>
        <begin position="1302"/>
        <end position="1433"/>
    </location>
</feature>
<keyword evidence="2" id="KW-0732">Signal</keyword>
<evidence type="ECO:0000256" key="1">
    <source>
        <dbReference type="SAM" id="MobiDB-lite"/>
    </source>
</evidence>
<feature type="region of interest" description="Disordered" evidence="1">
    <location>
        <begin position="1176"/>
        <end position="1211"/>
    </location>
</feature>
<feature type="compositionally biased region" description="Basic and acidic residues" evidence="1">
    <location>
        <begin position="466"/>
        <end position="477"/>
    </location>
</feature>
<keyword evidence="4" id="KW-1185">Reference proteome</keyword>